<evidence type="ECO:0000256" key="4">
    <source>
        <dbReference type="ARBA" id="ARBA00023136"/>
    </source>
</evidence>
<keyword evidence="3 6" id="KW-1133">Transmembrane helix</keyword>
<dbReference type="OrthoDB" id="5421607at2759"/>
<dbReference type="PANTHER" id="PTHR14094:SF9">
    <property type="entry name" value="SIGNAL RECOGNITION PARTICLE SUBUNIT SRP72"/>
    <property type="match status" value="1"/>
</dbReference>
<evidence type="ECO:0000313" key="9">
    <source>
        <dbReference type="Proteomes" id="UP000663891"/>
    </source>
</evidence>
<evidence type="ECO:0000313" key="8">
    <source>
        <dbReference type="EMBL" id="CAF1124786.1"/>
    </source>
</evidence>
<dbReference type="Proteomes" id="UP000663891">
    <property type="component" value="Unassembled WGS sequence"/>
</dbReference>
<protein>
    <recommendedName>
        <fullName evidence="7">G-protein coupled receptors family 1 profile domain-containing protein</fullName>
    </recommendedName>
</protein>
<dbReference type="GO" id="GO:0016020">
    <property type="term" value="C:membrane"/>
    <property type="evidence" value="ECO:0007669"/>
    <property type="project" value="UniProtKB-SubCell"/>
</dbReference>
<name>A0A814QTS6_9BILA</name>
<dbReference type="AlphaFoldDB" id="A0A814QTS6"/>
<evidence type="ECO:0000256" key="1">
    <source>
        <dbReference type="ARBA" id="ARBA00004370"/>
    </source>
</evidence>
<accession>A0A814QTS6</accession>
<dbReference type="Gene3D" id="1.20.1070.10">
    <property type="entry name" value="Rhodopsin 7-helix transmembrane proteins"/>
    <property type="match status" value="1"/>
</dbReference>
<feature type="domain" description="G-protein coupled receptors family 1 profile" evidence="7">
    <location>
        <begin position="1"/>
        <end position="170"/>
    </location>
</feature>
<comment type="caution">
    <text evidence="8">The sequence shown here is derived from an EMBL/GenBank/DDBJ whole genome shotgun (WGS) entry which is preliminary data.</text>
</comment>
<dbReference type="CDD" id="cd00637">
    <property type="entry name" value="7tm_classA_rhodopsin-like"/>
    <property type="match status" value="1"/>
</dbReference>
<dbReference type="GO" id="GO:0043022">
    <property type="term" value="F:ribosome binding"/>
    <property type="evidence" value="ECO:0007669"/>
    <property type="project" value="TreeGrafter"/>
</dbReference>
<dbReference type="InterPro" id="IPR026270">
    <property type="entry name" value="SRP72"/>
</dbReference>
<dbReference type="PROSITE" id="PS50262">
    <property type="entry name" value="G_PROTEIN_RECEP_F1_2"/>
    <property type="match status" value="1"/>
</dbReference>
<evidence type="ECO:0000256" key="2">
    <source>
        <dbReference type="ARBA" id="ARBA00022692"/>
    </source>
</evidence>
<dbReference type="SUPFAM" id="SSF48452">
    <property type="entry name" value="TPR-like"/>
    <property type="match status" value="1"/>
</dbReference>
<feature type="transmembrane region" description="Helical" evidence="6">
    <location>
        <begin position="102"/>
        <end position="124"/>
    </location>
</feature>
<keyword evidence="2 6" id="KW-0812">Transmembrane</keyword>
<dbReference type="GO" id="GO:0006614">
    <property type="term" value="P:SRP-dependent cotranslational protein targeting to membrane"/>
    <property type="evidence" value="ECO:0007669"/>
    <property type="project" value="InterPro"/>
</dbReference>
<gene>
    <name evidence="8" type="ORF">VCS650_LOCUS21396</name>
</gene>
<reference evidence="8" key="1">
    <citation type="submission" date="2021-02" db="EMBL/GenBank/DDBJ databases">
        <authorList>
            <person name="Nowell W R."/>
        </authorList>
    </citation>
    <scope>NUCLEOTIDE SEQUENCE</scope>
</reference>
<dbReference type="InterPro" id="IPR011990">
    <property type="entry name" value="TPR-like_helical_dom_sf"/>
</dbReference>
<keyword evidence="5" id="KW-0175">Coiled coil</keyword>
<comment type="subcellular location">
    <subcellularLocation>
        <location evidence="1">Membrane</location>
    </subcellularLocation>
</comment>
<keyword evidence="4 6" id="KW-0472">Membrane</keyword>
<evidence type="ECO:0000256" key="6">
    <source>
        <dbReference type="SAM" id="Phobius"/>
    </source>
</evidence>
<dbReference type="InterPro" id="IPR017452">
    <property type="entry name" value="GPCR_Rhodpsn_7TM"/>
</dbReference>
<dbReference type="PANTHER" id="PTHR14094">
    <property type="entry name" value="SIGNAL RECOGNITION PARTICLE 72"/>
    <property type="match status" value="1"/>
</dbReference>
<feature type="transmembrane region" description="Helical" evidence="6">
    <location>
        <begin position="57"/>
        <end position="76"/>
    </location>
</feature>
<proteinExistence type="predicted"/>
<dbReference type="SUPFAM" id="SSF81321">
    <property type="entry name" value="Family A G protein-coupled receptor-like"/>
    <property type="match status" value="1"/>
</dbReference>
<dbReference type="GO" id="GO:0008312">
    <property type="term" value="F:7S RNA binding"/>
    <property type="evidence" value="ECO:0007669"/>
    <property type="project" value="TreeGrafter"/>
</dbReference>
<feature type="coiled-coil region" evidence="5">
    <location>
        <begin position="251"/>
        <end position="286"/>
    </location>
</feature>
<organism evidence="8 9">
    <name type="scientific">Adineta steineri</name>
    <dbReference type="NCBI Taxonomy" id="433720"/>
    <lineage>
        <taxon>Eukaryota</taxon>
        <taxon>Metazoa</taxon>
        <taxon>Spiralia</taxon>
        <taxon>Gnathifera</taxon>
        <taxon>Rotifera</taxon>
        <taxon>Eurotatoria</taxon>
        <taxon>Bdelloidea</taxon>
        <taxon>Adinetida</taxon>
        <taxon>Adinetidae</taxon>
        <taxon>Adineta</taxon>
    </lineage>
</organism>
<sequence>MDFTLSSQVWCKLRTVILNTVSLCSFTIICLQSLDIFFCTSRSVIMRRKSSVKWARLLLFACGFVWIVHEISTMIFQDLVKTGSTYSCINTNTIYASYRSYFVVPVLTVTIPILTISILAFHIYRHIHDQIQGEQRSISSLTRQLTKMALFQIGSVLLFQAPYGISSIYSLATTYVAKKKYNECVESYRALLKNNDDEYQSIRQANFIAALSTWKLTDASSKIQMESNDLNDETYDTTYNSACVLLSSGQYVEAESKLRKADAQCRRELEEEGDMTEEEILRETANIR</sequence>
<dbReference type="EMBL" id="CAJNON010000229">
    <property type="protein sequence ID" value="CAF1124786.1"/>
    <property type="molecule type" value="Genomic_DNA"/>
</dbReference>
<evidence type="ECO:0000256" key="3">
    <source>
        <dbReference type="ARBA" id="ARBA00022989"/>
    </source>
</evidence>
<evidence type="ECO:0000259" key="7">
    <source>
        <dbReference type="PROSITE" id="PS50262"/>
    </source>
</evidence>
<evidence type="ECO:0000256" key="5">
    <source>
        <dbReference type="SAM" id="Coils"/>
    </source>
</evidence>
<feature type="transmembrane region" description="Helical" evidence="6">
    <location>
        <begin position="20"/>
        <end position="45"/>
    </location>
</feature>
<dbReference type="GO" id="GO:0005786">
    <property type="term" value="C:signal recognition particle, endoplasmic reticulum targeting"/>
    <property type="evidence" value="ECO:0007669"/>
    <property type="project" value="TreeGrafter"/>
</dbReference>